<dbReference type="FunCoup" id="Q4UEI1">
    <property type="interactions" value="21"/>
</dbReference>
<dbReference type="GeneID" id="3861949"/>
<proteinExistence type="predicted"/>
<evidence type="ECO:0000313" key="1">
    <source>
        <dbReference type="EMBL" id="CAI74508.1"/>
    </source>
</evidence>
<keyword evidence="2" id="KW-1185">Reference proteome</keyword>
<dbReference type="Proteomes" id="UP000001950">
    <property type="component" value="Chromosome 2"/>
</dbReference>
<name>Q4UEI1_THEAN</name>
<dbReference type="RefSeq" id="XP_952240.1">
    <property type="nucleotide sequence ID" value="XM_947147.1"/>
</dbReference>
<dbReference type="EMBL" id="CR940348">
    <property type="protein sequence ID" value="CAI74508.1"/>
    <property type="molecule type" value="Genomic_DNA"/>
</dbReference>
<dbReference type="OrthoDB" id="373479at2759"/>
<dbReference type="AlphaFoldDB" id="Q4UEI1"/>
<reference evidence="1 2" key="1">
    <citation type="journal article" date="2005" name="Science">
        <title>Genome of the host-cell transforming parasite Theileria annulata compared with T. parva.</title>
        <authorList>
            <person name="Pain A."/>
            <person name="Renauld H."/>
            <person name="Berriman M."/>
            <person name="Murphy L."/>
            <person name="Yeats C.A."/>
            <person name="Weir W."/>
            <person name="Kerhornou A."/>
            <person name="Aslett M."/>
            <person name="Bishop R."/>
            <person name="Bouchier C."/>
            <person name="Cochet M."/>
            <person name="Coulson R.M.R."/>
            <person name="Cronin A."/>
            <person name="de Villiers E.P."/>
            <person name="Fraser A."/>
            <person name="Fosker N."/>
            <person name="Gardner M."/>
            <person name="Goble A."/>
            <person name="Griffiths-Jones S."/>
            <person name="Harris D.E."/>
            <person name="Katzer F."/>
            <person name="Larke N."/>
            <person name="Lord A."/>
            <person name="Maser P."/>
            <person name="McKellar S."/>
            <person name="Mooney P."/>
            <person name="Morton F."/>
            <person name="Nene V."/>
            <person name="O'Neil S."/>
            <person name="Price C."/>
            <person name="Quail M.A."/>
            <person name="Rabbinowitsch E."/>
            <person name="Rawlings N.D."/>
            <person name="Rutter S."/>
            <person name="Saunders D."/>
            <person name="Seeger K."/>
            <person name="Shah T."/>
            <person name="Squares R."/>
            <person name="Squares S."/>
            <person name="Tivey A."/>
            <person name="Walker A.R."/>
            <person name="Woodward J."/>
            <person name="Dobbelaere D.A.E."/>
            <person name="Langsley G."/>
            <person name="Rajandream M.A."/>
            <person name="McKeever D."/>
            <person name="Shiels B."/>
            <person name="Tait A."/>
            <person name="Barrell B.G."/>
            <person name="Hall N."/>
        </authorList>
    </citation>
    <scope>NUCLEOTIDE SEQUENCE [LARGE SCALE GENOMIC DNA]</scope>
    <source>
        <strain evidence="2">Ankara</strain>
    </source>
</reference>
<accession>Q4UEI1</accession>
<dbReference type="InParanoid" id="Q4UEI1"/>
<sequence length="127" mass="15171">MSALRYKIKNCVQYYPVRSKLWKGSKFNFLFFYFINFDISEIQYNRMKLGEWPPPNSSPLHPIEPWGKQLFVFNTTLNGNNEALLCITDSTRKPLIYFYREDFQALKLYIEKIKEELERLESAAKVV</sequence>
<dbReference type="KEGG" id="tan:TA13390"/>
<dbReference type="eggNOG" id="ENOG502SS6M">
    <property type="taxonomic scope" value="Eukaryota"/>
</dbReference>
<protein>
    <submittedName>
        <fullName evidence="1">Uncharacterized protein</fullName>
    </submittedName>
</protein>
<evidence type="ECO:0000313" key="2">
    <source>
        <dbReference type="Proteomes" id="UP000001950"/>
    </source>
</evidence>
<gene>
    <name evidence="1" type="ORF">TA13390</name>
</gene>
<dbReference type="VEuPathDB" id="PiroplasmaDB:TA13390"/>
<organism evidence="1 2">
    <name type="scientific">Theileria annulata</name>
    <dbReference type="NCBI Taxonomy" id="5874"/>
    <lineage>
        <taxon>Eukaryota</taxon>
        <taxon>Sar</taxon>
        <taxon>Alveolata</taxon>
        <taxon>Apicomplexa</taxon>
        <taxon>Aconoidasida</taxon>
        <taxon>Piroplasmida</taxon>
        <taxon>Theileriidae</taxon>
        <taxon>Theileria</taxon>
    </lineage>
</organism>